<dbReference type="SMART" id="SM01204">
    <property type="entry name" value="FIST_C"/>
    <property type="match status" value="1"/>
</dbReference>
<protein>
    <recommendedName>
        <fullName evidence="5">Histidine kinase</fullName>
    </recommendedName>
</protein>
<reference evidence="3 4" key="1">
    <citation type="submission" date="2018-05" db="EMBL/GenBank/DDBJ databases">
        <title>Genomic Encyclopedia of Archaeal and Bacterial Type Strains, Phase II (KMG-II): from individual species to whole genera.</title>
        <authorList>
            <person name="Goeker M."/>
        </authorList>
    </citation>
    <scope>NUCLEOTIDE SEQUENCE [LARGE SCALE GENOMIC DNA]</scope>
    <source>
        <strain evidence="3 4">DSM 22214</strain>
    </source>
</reference>
<dbReference type="PANTHER" id="PTHR40252:SF2">
    <property type="entry name" value="BLR0328 PROTEIN"/>
    <property type="match status" value="1"/>
</dbReference>
<dbReference type="Proteomes" id="UP000245489">
    <property type="component" value="Unassembled WGS sequence"/>
</dbReference>
<dbReference type="EMBL" id="QGGO01000026">
    <property type="protein sequence ID" value="PWK20103.1"/>
    <property type="molecule type" value="Genomic_DNA"/>
</dbReference>
<comment type="caution">
    <text evidence="3">The sequence shown here is derived from an EMBL/GenBank/DDBJ whole genome shotgun (WGS) entry which is preliminary data.</text>
</comment>
<dbReference type="RefSeq" id="WP_109744584.1">
    <property type="nucleotide sequence ID" value="NZ_QGGO01000026.1"/>
</dbReference>
<dbReference type="AlphaFoldDB" id="A0A316DU57"/>
<dbReference type="InterPro" id="IPR019494">
    <property type="entry name" value="FIST_C"/>
</dbReference>
<dbReference type="InterPro" id="IPR013702">
    <property type="entry name" value="FIST_domain_N"/>
</dbReference>
<dbReference type="Pfam" id="PF08495">
    <property type="entry name" value="FIST"/>
    <property type="match status" value="1"/>
</dbReference>
<proteinExistence type="predicted"/>
<organism evidence="3 4">
    <name type="scientific">Arcicella aurantiaca</name>
    <dbReference type="NCBI Taxonomy" id="591202"/>
    <lineage>
        <taxon>Bacteria</taxon>
        <taxon>Pseudomonadati</taxon>
        <taxon>Bacteroidota</taxon>
        <taxon>Cytophagia</taxon>
        <taxon>Cytophagales</taxon>
        <taxon>Flectobacillaceae</taxon>
        <taxon>Arcicella</taxon>
    </lineage>
</organism>
<evidence type="ECO:0000259" key="1">
    <source>
        <dbReference type="SMART" id="SM00897"/>
    </source>
</evidence>
<feature type="domain" description="FIST" evidence="1">
    <location>
        <begin position="26"/>
        <end position="219"/>
    </location>
</feature>
<evidence type="ECO:0000313" key="3">
    <source>
        <dbReference type="EMBL" id="PWK20103.1"/>
    </source>
</evidence>
<evidence type="ECO:0000259" key="2">
    <source>
        <dbReference type="SMART" id="SM01204"/>
    </source>
</evidence>
<dbReference type="PANTHER" id="PTHR40252">
    <property type="entry name" value="BLR0328 PROTEIN"/>
    <property type="match status" value="1"/>
</dbReference>
<evidence type="ECO:0000313" key="4">
    <source>
        <dbReference type="Proteomes" id="UP000245489"/>
    </source>
</evidence>
<accession>A0A316DU57</accession>
<dbReference type="SMART" id="SM00897">
    <property type="entry name" value="FIST"/>
    <property type="match status" value="1"/>
</dbReference>
<dbReference type="OrthoDB" id="9770435at2"/>
<dbReference type="Pfam" id="PF10442">
    <property type="entry name" value="FIST_C"/>
    <property type="match status" value="1"/>
</dbReference>
<name>A0A316DU57_9BACT</name>
<feature type="domain" description="FIST C-domain" evidence="2">
    <location>
        <begin position="220"/>
        <end position="358"/>
    </location>
</feature>
<evidence type="ECO:0008006" key="5">
    <source>
        <dbReference type="Google" id="ProtNLM"/>
    </source>
</evidence>
<keyword evidence="4" id="KW-1185">Reference proteome</keyword>
<sequence>MKIQQIALEKNIWSKISEKGDLNTANVQLVLAFGERKYLEEMSPYEHLRSLYPNAEIVINSTAGEIYQDKLHDNSIIATAIEFEKISIKTSQVTIENHLQSSQVGEELAQNLMADDLNAIFIISDGANVNGSELIMALNEIIKHKIPMSGGLAGDDARFEKTLVGLNQNPTSGNIVGIGFYGDGLKIGHGSMGGWEGFGPEREVTQSEYNVLYKIGDKAALDIYKEYLGKYAEELPGAALLFPLSMRVTEDDEPVVRTILSIDEEKKSMTFAGDMPVGALVRFMRANLDRVIDASAEAAQNSTLAFKDAPELAILISCVGRKLVMGQRTEEEVEAVREIFGDKTIITGFYSYGEMSPRNPNARCELHNQTMTITTFSEL</sequence>
<gene>
    <name evidence="3" type="ORF">LV89_03913</name>
</gene>